<feature type="non-terminal residue" evidence="3">
    <location>
        <position position="1"/>
    </location>
</feature>
<dbReference type="PANTHER" id="PTHR24096">
    <property type="entry name" value="LONG-CHAIN-FATTY-ACID--COA LIGASE"/>
    <property type="match status" value="1"/>
</dbReference>
<dbReference type="SUPFAM" id="SSF56801">
    <property type="entry name" value="Acetyl-CoA synthetase-like"/>
    <property type="match status" value="1"/>
</dbReference>
<evidence type="ECO:0000256" key="1">
    <source>
        <dbReference type="ARBA" id="ARBA00006432"/>
    </source>
</evidence>
<comment type="caution">
    <text evidence="3">The sequence shown here is derived from an EMBL/GenBank/DDBJ whole genome shotgun (WGS) entry which is preliminary data.</text>
</comment>
<dbReference type="GO" id="GO:0016405">
    <property type="term" value="F:CoA-ligase activity"/>
    <property type="evidence" value="ECO:0007669"/>
    <property type="project" value="TreeGrafter"/>
</dbReference>
<dbReference type="Proteomes" id="UP001159428">
    <property type="component" value="Unassembled WGS sequence"/>
</dbReference>
<evidence type="ECO:0000259" key="2">
    <source>
        <dbReference type="Pfam" id="PF13193"/>
    </source>
</evidence>
<accession>A0AAU9XEY9</accession>
<evidence type="ECO:0000313" key="4">
    <source>
        <dbReference type="Proteomes" id="UP001159428"/>
    </source>
</evidence>
<dbReference type="InterPro" id="IPR045851">
    <property type="entry name" value="AMP-bd_C_sf"/>
</dbReference>
<reference evidence="3 4" key="1">
    <citation type="submission" date="2022-05" db="EMBL/GenBank/DDBJ databases">
        <authorList>
            <consortium name="Genoscope - CEA"/>
            <person name="William W."/>
        </authorList>
    </citation>
    <scope>NUCLEOTIDE SEQUENCE [LARGE SCALE GENOMIC DNA]</scope>
</reference>
<gene>
    <name evidence="3" type="ORF">PMEA_00022639</name>
</gene>
<organism evidence="3 4">
    <name type="scientific">Pocillopora meandrina</name>
    <dbReference type="NCBI Taxonomy" id="46732"/>
    <lineage>
        <taxon>Eukaryota</taxon>
        <taxon>Metazoa</taxon>
        <taxon>Cnidaria</taxon>
        <taxon>Anthozoa</taxon>
        <taxon>Hexacorallia</taxon>
        <taxon>Scleractinia</taxon>
        <taxon>Astrocoeniina</taxon>
        <taxon>Pocilloporidae</taxon>
        <taxon>Pocillopora</taxon>
    </lineage>
</organism>
<dbReference type="Pfam" id="PF13193">
    <property type="entry name" value="AMP-binding_C"/>
    <property type="match status" value="1"/>
</dbReference>
<dbReference type="Gene3D" id="3.40.50.12780">
    <property type="entry name" value="N-terminal domain of ligase-like"/>
    <property type="match status" value="1"/>
</dbReference>
<proteinExistence type="inferred from homology"/>
<dbReference type="Gene3D" id="3.30.300.30">
    <property type="match status" value="1"/>
</dbReference>
<dbReference type="AlphaFoldDB" id="A0AAU9XEY9"/>
<dbReference type="InterPro" id="IPR042099">
    <property type="entry name" value="ANL_N_sf"/>
</dbReference>
<dbReference type="InterPro" id="IPR025110">
    <property type="entry name" value="AMP-bd_C"/>
</dbReference>
<dbReference type="FunFam" id="3.30.300.30:FF:000007">
    <property type="entry name" value="4-coumarate--CoA ligase 2"/>
    <property type="match status" value="1"/>
</dbReference>
<evidence type="ECO:0000313" key="3">
    <source>
        <dbReference type="EMBL" id="CAH3145566.1"/>
    </source>
</evidence>
<comment type="similarity">
    <text evidence="1">Belongs to the ATP-dependent AMP-binding enzyme family.</text>
</comment>
<sequence>VISPETGEILGPNQDGEICVKGPLATAKTIDSDGWLHTGDIGHYDEDEHFFIIYFVFRTALQVPPAELEALLISHPNVDDVAVIGVPDLEAGELPKAFVVRRGSVTSEEIMEFVAKRVIPQKKLRGGVEFIDQIPKSPSGKILRRVLRNRETERLNTAKL</sequence>
<protein>
    <recommendedName>
        <fullName evidence="2">AMP-binding enzyme C-terminal domain-containing protein</fullName>
    </recommendedName>
</protein>
<dbReference type="PANTHER" id="PTHR24096:SF422">
    <property type="entry name" value="BCDNA.GH02901"/>
    <property type="match status" value="1"/>
</dbReference>
<name>A0AAU9XEY9_9CNID</name>
<feature type="domain" description="AMP-binding enzyme C-terminal" evidence="2">
    <location>
        <begin position="67"/>
        <end position="141"/>
    </location>
</feature>
<dbReference type="EMBL" id="CALNXJ010000040">
    <property type="protein sequence ID" value="CAH3145566.1"/>
    <property type="molecule type" value="Genomic_DNA"/>
</dbReference>
<keyword evidence="4" id="KW-1185">Reference proteome</keyword>